<dbReference type="InterPro" id="IPR050407">
    <property type="entry name" value="Geranylgeranyl_reductase"/>
</dbReference>
<dbReference type="PANTHER" id="PTHR42685">
    <property type="entry name" value="GERANYLGERANYL DIPHOSPHATE REDUCTASE"/>
    <property type="match status" value="1"/>
</dbReference>
<evidence type="ECO:0000259" key="2">
    <source>
        <dbReference type="Pfam" id="PF01494"/>
    </source>
</evidence>
<dbReference type="Pfam" id="PF01494">
    <property type="entry name" value="FAD_binding_3"/>
    <property type="match status" value="1"/>
</dbReference>
<dbReference type="GO" id="GO:0071949">
    <property type="term" value="F:FAD binding"/>
    <property type="evidence" value="ECO:0007669"/>
    <property type="project" value="InterPro"/>
</dbReference>
<organism evidence="3">
    <name type="scientific">Paraconexibacter sp. AEG42_29</name>
    <dbReference type="NCBI Taxonomy" id="2997339"/>
    <lineage>
        <taxon>Bacteria</taxon>
        <taxon>Bacillati</taxon>
        <taxon>Actinomycetota</taxon>
        <taxon>Thermoleophilia</taxon>
        <taxon>Solirubrobacterales</taxon>
        <taxon>Paraconexibacteraceae</taxon>
        <taxon>Paraconexibacter</taxon>
    </lineage>
</organism>
<dbReference type="SUPFAM" id="SSF51905">
    <property type="entry name" value="FAD/NAD(P)-binding domain"/>
    <property type="match status" value="1"/>
</dbReference>
<feature type="domain" description="FAD-binding" evidence="2">
    <location>
        <begin position="4"/>
        <end position="320"/>
    </location>
</feature>
<gene>
    <name evidence="3" type="ORF">DSM112329_02590</name>
</gene>
<sequence>MEHADVVVVGGRLAGCALAAPLARAGRKVIVIDKMTFPSDQLSTHLLMPAGVSELSKLGALPRILALNPTKVHHVRASAEHAVCDERLRPAGDGTDFGLCVPRVDQDMCVVEAAREQGVDLRERCTFKSLTWRAGRVTGIVYTDSDGTEHEVAATLTVGADGRRSNVAAAVGAWAPYRLSQNGRGLVFRYADDPSPDSFGGDTFFALREGDSFGFTFPSSPAGKILILFMGHRDEASEARKDPEGYWARKLAEHPRLSERLEGLDPSTYTKMRSTGETPAFFRASSGPGWALAGDAAHFKDPVTGQGMRDAMWMGRTLAEQVLPALDDPTAVDLATRRWEADRDRHCLPAYHFANMDTAVEVQTPIVCELIRDGGRTMEPDLGDLFGRARTLQEIAPLPRLAKNAVVAFVRGDRSRLENLRSTPRELRTQLEIRRERYADRFRESRLVWGSDHPGASWPEPPVVRARVRTPSAATSAAPHLTAVPAPTETIPQGVPA</sequence>
<protein>
    <recommendedName>
        <fullName evidence="2">FAD-binding domain-containing protein</fullName>
    </recommendedName>
</protein>
<dbReference type="AlphaFoldDB" id="A0AAU7AVM2"/>
<proteinExistence type="predicted"/>
<dbReference type="InterPro" id="IPR036188">
    <property type="entry name" value="FAD/NAD-bd_sf"/>
</dbReference>
<dbReference type="RefSeq" id="WP_354702235.1">
    <property type="nucleotide sequence ID" value="NZ_CP114014.1"/>
</dbReference>
<evidence type="ECO:0000313" key="3">
    <source>
        <dbReference type="EMBL" id="XAY05732.1"/>
    </source>
</evidence>
<dbReference type="PANTHER" id="PTHR42685:SF22">
    <property type="entry name" value="CONDITIONED MEDIUM FACTOR RECEPTOR 1"/>
    <property type="match status" value="1"/>
</dbReference>
<reference evidence="3" key="1">
    <citation type="submission" date="2022-12" db="EMBL/GenBank/DDBJ databases">
        <title>Paraconexibacter alkalitolerans sp. nov. and Baekduia alba sp. nov., isolated from soil and emended description of the genera Paraconexibacter (Chun et al., 2020) and Baekduia (An et al., 2020).</title>
        <authorList>
            <person name="Vieira S."/>
            <person name="Huber K.J."/>
            <person name="Geppert A."/>
            <person name="Wolf J."/>
            <person name="Neumann-Schaal M."/>
            <person name="Muesken M."/>
            <person name="Overmann J."/>
        </authorList>
    </citation>
    <scope>NUCLEOTIDE SEQUENCE</scope>
    <source>
        <strain evidence="3">AEG42_29</strain>
    </source>
</reference>
<dbReference type="Gene3D" id="3.50.50.60">
    <property type="entry name" value="FAD/NAD(P)-binding domain"/>
    <property type="match status" value="1"/>
</dbReference>
<dbReference type="EMBL" id="CP114014">
    <property type="protein sequence ID" value="XAY05732.1"/>
    <property type="molecule type" value="Genomic_DNA"/>
</dbReference>
<feature type="region of interest" description="Disordered" evidence="1">
    <location>
        <begin position="469"/>
        <end position="497"/>
    </location>
</feature>
<evidence type="ECO:0000256" key="1">
    <source>
        <dbReference type="SAM" id="MobiDB-lite"/>
    </source>
</evidence>
<dbReference type="PRINTS" id="PR00420">
    <property type="entry name" value="RNGMNOXGNASE"/>
</dbReference>
<name>A0AAU7AVM2_9ACTN</name>
<dbReference type="KEGG" id="parq:DSM112329_02590"/>
<accession>A0AAU7AVM2</accession>
<dbReference type="InterPro" id="IPR002938">
    <property type="entry name" value="FAD-bd"/>
</dbReference>